<accession>A0A7C1G589</accession>
<gene>
    <name evidence="1" type="ORF">ENP47_08520</name>
</gene>
<dbReference type="EMBL" id="DSJL01000011">
    <property type="protein sequence ID" value="HEF65625.1"/>
    <property type="molecule type" value="Genomic_DNA"/>
</dbReference>
<name>A0A7C1G589_THERO</name>
<sequence length="166" mass="18010">MHDTQQPGIHHTHYRQPGGNVPTEATGATSVHAERVEGQMVIVQQSRVEHLTGARVSLEQSTANHVEARSAQVDHSAIRYLEAERAVTLRSAIALARVRELRAARARIGLLRADHAIIEHGRIGIALVRDLSGPALVRLPLATLATFIVGLLAGALLDRSITAKRR</sequence>
<organism evidence="1">
    <name type="scientific">Thermomicrobium roseum</name>
    <dbReference type="NCBI Taxonomy" id="500"/>
    <lineage>
        <taxon>Bacteria</taxon>
        <taxon>Pseudomonadati</taxon>
        <taxon>Thermomicrobiota</taxon>
        <taxon>Thermomicrobia</taxon>
        <taxon>Thermomicrobiales</taxon>
        <taxon>Thermomicrobiaceae</taxon>
        <taxon>Thermomicrobium</taxon>
    </lineage>
</organism>
<protein>
    <submittedName>
        <fullName evidence="1">Uncharacterized protein</fullName>
    </submittedName>
</protein>
<evidence type="ECO:0000313" key="1">
    <source>
        <dbReference type="EMBL" id="HEF65625.1"/>
    </source>
</evidence>
<proteinExistence type="predicted"/>
<dbReference type="AlphaFoldDB" id="A0A7C1G589"/>
<reference evidence="1" key="1">
    <citation type="journal article" date="2020" name="mSystems">
        <title>Genome- and Community-Level Interaction Insights into Carbon Utilization and Element Cycling Functions of Hydrothermarchaeota in Hydrothermal Sediment.</title>
        <authorList>
            <person name="Zhou Z."/>
            <person name="Liu Y."/>
            <person name="Xu W."/>
            <person name="Pan J."/>
            <person name="Luo Z.H."/>
            <person name="Li M."/>
        </authorList>
    </citation>
    <scope>NUCLEOTIDE SEQUENCE [LARGE SCALE GENOMIC DNA]</scope>
    <source>
        <strain evidence="1">SpSt-222</strain>
    </source>
</reference>
<comment type="caution">
    <text evidence="1">The sequence shown here is derived from an EMBL/GenBank/DDBJ whole genome shotgun (WGS) entry which is preliminary data.</text>
</comment>